<keyword evidence="1" id="KW-0812">Transmembrane</keyword>
<evidence type="ECO:0000313" key="2">
    <source>
        <dbReference type="EMBL" id="TNV78880.1"/>
    </source>
</evidence>
<dbReference type="AlphaFoldDB" id="A0A8J8NRH7"/>
<evidence type="ECO:0000256" key="1">
    <source>
        <dbReference type="SAM" id="Phobius"/>
    </source>
</evidence>
<keyword evidence="1" id="KW-0472">Membrane</keyword>
<feature type="transmembrane region" description="Helical" evidence="1">
    <location>
        <begin position="85"/>
        <end position="105"/>
    </location>
</feature>
<keyword evidence="1" id="KW-1133">Transmembrane helix</keyword>
<evidence type="ECO:0000313" key="3">
    <source>
        <dbReference type="Proteomes" id="UP000785679"/>
    </source>
</evidence>
<sequence length="123" mass="13889">MINYFYQSEKGLLLEAYKVQRPSIIPQYLPLDIEIQALLWLTGILCLGYVSGIRKAVFTLFTYHVSLKLVQGEYEKYFSDSGAEVDMVSVGLGLFMGAIGIVEIVGIQPLGRRKMVSQHQKKE</sequence>
<reference evidence="2" key="1">
    <citation type="submission" date="2019-06" db="EMBL/GenBank/DDBJ databases">
        <authorList>
            <person name="Zheng W."/>
        </authorList>
    </citation>
    <scope>NUCLEOTIDE SEQUENCE</scope>
    <source>
        <strain evidence="2">QDHG01</strain>
    </source>
</reference>
<protein>
    <submittedName>
        <fullName evidence="2">Uncharacterized protein</fullName>
    </submittedName>
</protein>
<name>A0A8J8NRH7_HALGN</name>
<accession>A0A8J8NRH7</accession>
<organism evidence="2 3">
    <name type="scientific">Halteria grandinella</name>
    <dbReference type="NCBI Taxonomy" id="5974"/>
    <lineage>
        <taxon>Eukaryota</taxon>
        <taxon>Sar</taxon>
        <taxon>Alveolata</taxon>
        <taxon>Ciliophora</taxon>
        <taxon>Intramacronucleata</taxon>
        <taxon>Spirotrichea</taxon>
        <taxon>Stichotrichia</taxon>
        <taxon>Sporadotrichida</taxon>
        <taxon>Halteriidae</taxon>
        <taxon>Halteria</taxon>
    </lineage>
</organism>
<proteinExistence type="predicted"/>
<dbReference type="EMBL" id="RRYP01009697">
    <property type="protein sequence ID" value="TNV78880.1"/>
    <property type="molecule type" value="Genomic_DNA"/>
</dbReference>
<feature type="transmembrane region" description="Helical" evidence="1">
    <location>
        <begin position="37"/>
        <end position="65"/>
    </location>
</feature>
<gene>
    <name evidence="2" type="ORF">FGO68_gene7082</name>
</gene>
<dbReference type="Proteomes" id="UP000785679">
    <property type="component" value="Unassembled WGS sequence"/>
</dbReference>
<comment type="caution">
    <text evidence="2">The sequence shown here is derived from an EMBL/GenBank/DDBJ whole genome shotgun (WGS) entry which is preliminary data.</text>
</comment>
<keyword evidence="3" id="KW-1185">Reference proteome</keyword>